<organism evidence="13 14">
    <name type="scientific">Cryptococcus neoformans Tu259-1</name>
    <dbReference type="NCBI Taxonomy" id="1230072"/>
    <lineage>
        <taxon>Eukaryota</taxon>
        <taxon>Fungi</taxon>
        <taxon>Dikarya</taxon>
        <taxon>Basidiomycota</taxon>
        <taxon>Agaricomycotina</taxon>
        <taxon>Tremellomycetes</taxon>
        <taxon>Tremellales</taxon>
        <taxon>Cryptococcaceae</taxon>
        <taxon>Cryptococcus</taxon>
        <taxon>Cryptococcus neoformans species complex</taxon>
    </lineage>
</organism>
<name>A0A854QGG4_CRYNE</name>
<evidence type="ECO:0000259" key="12">
    <source>
        <dbReference type="Pfam" id="PF09335"/>
    </source>
</evidence>
<evidence type="ECO:0000256" key="3">
    <source>
        <dbReference type="ARBA" id="ARBA00008640"/>
    </source>
</evidence>
<evidence type="ECO:0000256" key="2">
    <source>
        <dbReference type="ARBA" id="ARBA00004653"/>
    </source>
</evidence>
<dbReference type="GO" id="GO:0000022">
    <property type="term" value="P:mitotic spindle elongation"/>
    <property type="evidence" value="ECO:0007669"/>
    <property type="project" value="TreeGrafter"/>
</dbReference>
<feature type="region of interest" description="Disordered" evidence="10">
    <location>
        <begin position="1"/>
        <end position="66"/>
    </location>
</feature>
<dbReference type="EMBL" id="AMKT01000056">
    <property type="protein sequence ID" value="OXG18226.1"/>
    <property type="molecule type" value="Genomic_DNA"/>
</dbReference>
<feature type="region of interest" description="Disordered" evidence="10">
    <location>
        <begin position="384"/>
        <end position="423"/>
    </location>
</feature>
<evidence type="ECO:0000313" key="14">
    <source>
        <dbReference type="Proteomes" id="UP000199727"/>
    </source>
</evidence>
<dbReference type="GO" id="GO:0016192">
    <property type="term" value="P:vesicle-mediated transport"/>
    <property type="evidence" value="ECO:0007669"/>
    <property type="project" value="TreeGrafter"/>
</dbReference>
<dbReference type="PANTHER" id="PTHR47549">
    <property type="entry name" value="GOLGI APPARATUS MEMBRANE PROTEIN TVP38-RELATED"/>
    <property type="match status" value="1"/>
</dbReference>
<evidence type="ECO:0000256" key="7">
    <source>
        <dbReference type="ARBA" id="ARBA00022989"/>
    </source>
</evidence>
<feature type="region of interest" description="Disordered" evidence="10">
    <location>
        <begin position="456"/>
        <end position="488"/>
    </location>
</feature>
<evidence type="ECO:0000256" key="5">
    <source>
        <dbReference type="ARBA" id="ARBA00020673"/>
    </source>
</evidence>
<feature type="transmembrane region" description="Helical" evidence="11">
    <location>
        <begin position="428"/>
        <end position="445"/>
    </location>
</feature>
<feature type="compositionally biased region" description="Polar residues" evidence="10">
    <location>
        <begin position="49"/>
        <end position="66"/>
    </location>
</feature>
<evidence type="ECO:0000256" key="4">
    <source>
        <dbReference type="ARBA" id="ARBA00013533"/>
    </source>
</evidence>
<comment type="function">
    <text evidence="1">Golgi membrane protein involved in vesicular trafficking and spindle migration.</text>
</comment>
<keyword evidence="9 11" id="KW-0472">Membrane</keyword>
<evidence type="ECO:0000256" key="8">
    <source>
        <dbReference type="ARBA" id="ARBA00023034"/>
    </source>
</evidence>
<evidence type="ECO:0000256" key="11">
    <source>
        <dbReference type="SAM" id="Phobius"/>
    </source>
</evidence>
<dbReference type="GO" id="GO:0000139">
    <property type="term" value="C:Golgi membrane"/>
    <property type="evidence" value="ECO:0007669"/>
    <property type="project" value="UniProtKB-SubCell"/>
</dbReference>
<dbReference type="Pfam" id="PF09335">
    <property type="entry name" value="VTT_dom"/>
    <property type="match status" value="1"/>
</dbReference>
<keyword evidence="6 11" id="KW-0812">Transmembrane</keyword>
<dbReference type="InterPro" id="IPR032816">
    <property type="entry name" value="VTT_dom"/>
</dbReference>
<feature type="transmembrane region" description="Helical" evidence="11">
    <location>
        <begin position="201"/>
        <end position="220"/>
    </location>
</feature>
<dbReference type="AlphaFoldDB" id="A0A854QGG4"/>
<protein>
    <recommendedName>
        <fullName evidence="4">Golgi apparatus membrane protein TVP38</fullName>
    </recommendedName>
    <alternativeName>
        <fullName evidence="5">Golgi apparatus membrane protein tvp38</fullName>
    </alternativeName>
</protein>
<dbReference type="PANTHER" id="PTHR47549:SF3">
    <property type="entry name" value="GOLGI APPARATUS MEMBRANE PROTEIN TVP38"/>
    <property type="match status" value="1"/>
</dbReference>
<feature type="compositionally biased region" description="Basic and acidic residues" evidence="10">
    <location>
        <begin position="462"/>
        <end position="482"/>
    </location>
</feature>
<keyword evidence="8" id="KW-0333">Golgi apparatus</keyword>
<reference evidence="13 14" key="1">
    <citation type="submission" date="2017-06" db="EMBL/GenBank/DDBJ databases">
        <title>Global population genomics of the pathogenic fungus Cryptococcus neoformans var. grubii.</title>
        <authorList>
            <person name="Cuomo C."/>
            <person name="Litvintseva A."/>
            <person name="Chen Y."/>
            <person name="Young S."/>
            <person name="Zeng Q."/>
            <person name="Chapman S."/>
            <person name="Gujja S."/>
            <person name="Saif S."/>
            <person name="Birren B."/>
        </authorList>
    </citation>
    <scope>NUCLEOTIDE SEQUENCE [LARGE SCALE GENOMIC DNA]</scope>
    <source>
        <strain evidence="13 14">Tu259-1</strain>
    </source>
</reference>
<sequence length="488" mass="53134">MPPAAPLSPMASAKHKPSSSYAAAATSSATSTSAAPAPILSYHAHPLNPRSSITISREGSPTSRTSMSALHRPAFVHATTSYAVATAAGSSAAGSSSASGHGSKGESRGGSAKPYSEDEGYRKEVSAYYPPEFPHPDGPYPYPHHQYTPFTQSDRPDAETSVLDRLRTAGRKMFGRNDSREIKLSCLQCSNSEEGGELGRAMMFGWVVTTVAFFLAIAFWRGELFRALDKLSHYLAEQGIYGHLTFYVLIFITTIPPLPLYSTLIILSGYTFGVWQGFLVSYLASLSGAIVVFLVSRKMLRDTIVKCLASSSISMSLLHILPTHPHLLLLIRIAPYPYNLLNVILASSPTLTLQTYTGCTAVSLCKLVLHTWIGSGIHDLSESYGHGQSKGQEESKEGDGVDGQWPQDPDVVTGRPAQEGDTQTAKTWTTWVGIVLCIVLFFYLMHFAKRAVKKAQAEQAEMEEREREEREGLTSVSARRESEGEEMV</sequence>
<comment type="subcellular location">
    <subcellularLocation>
        <location evidence="2">Golgi apparatus membrane</location>
        <topology evidence="2">Multi-pass membrane protein</topology>
    </subcellularLocation>
</comment>
<comment type="caution">
    <text evidence="13">The sequence shown here is derived from an EMBL/GenBank/DDBJ whole genome shotgun (WGS) entry which is preliminary data.</text>
</comment>
<dbReference type="InterPro" id="IPR051076">
    <property type="entry name" value="Golgi_membrane_TVP38/TMEM64"/>
</dbReference>
<proteinExistence type="inferred from homology"/>
<feature type="domain" description="VTT" evidence="12">
    <location>
        <begin position="261"/>
        <end position="374"/>
    </location>
</feature>
<feature type="compositionally biased region" description="Low complexity" evidence="10">
    <location>
        <begin position="91"/>
        <end position="101"/>
    </location>
</feature>
<feature type="compositionally biased region" description="Low complexity" evidence="10">
    <location>
        <begin position="7"/>
        <end position="38"/>
    </location>
</feature>
<feature type="transmembrane region" description="Helical" evidence="11">
    <location>
        <begin position="240"/>
        <end position="261"/>
    </location>
</feature>
<dbReference type="Proteomes" id="UP000199727">
    <property type="component" value="Unassembled WGS sequence"/>
</dbReference>
<evidence type="ECO:0000256" key="10">
    <source>
        <dbReference type="SAM" id="MobiDB-lite"/>
    </source>
</evidence>
<dbReference type="OrthoDB" id="166803at2759"/>
<evidence type="ECO:0000256" key="6">
    <source>
        <dbReference type="ARBA" id="ARBA00022692"/>
    </source>
</evidence>
<evidence type="ECO:0000256" key="1">
    <source>
        <dbReference type="ARBA" id="ARBA00002978"/>
    </source>
</evidence>
<evidence type="ECO:0000313" key="13">
    <source>
        <dbReference type="EMBL" id="OXG18226.1"/>
    </source>
</evidence>
<evidence type="ECO:0000256" key="9">
    <source>
        <dbReference type="ARBA" id="ARBA00023136"/>
    </source>
</evidence>
<gene>
    <name evidence="13" type="ORF">C361_04347</name>
</gene>
<comment type="similarity">
    <text evidence="3">Belongs to the TVP38/TMEM64 family.</text>
</comment>
<accession>A0A854QGG4</accession>
<keyword evidence="7 11" id="KW-1133">Transmembrane helix</keyword>
<feature type="region of interest" description="Disordered" evidence="10">
    <location>
        <begin position="91"/>
        <end position="118"/>
    </location>
</feature>
<feature type="transmembrane region" description="Helical" evidence="11">
    <location>
        <begin position="303"/>
        <end position="321"/>
    </location>
</feature>
<feature type="transmembrane region" description="Helical" evidence="11">
    <location>
        <begin position="273"/>
        <end position="296"/>
    </location>
</feature>